<dbReference type="PANTHER" id="PTHR19855">
    <property type="entry name" value="WD40 REPEAT PROTEIN 12, 37"/>
    <property type="match status" value="1"/>
</dbReference>
<dbReference type="eggNOG" id="ENOG502SMX3">
    <property type="taxonomic scope" value="Eukaryota"/>
</dbReference>
<dbReference type="Proteomes" id="UP000266841">
    <property type="component" value="Unassembled WGS sequence"/>
</dbReference>
<protein>
    <submittedName>
        <fullName evidence="2">Uncharacterized protein</fullName>
    </submittedName>
</protein>
<keyword evidence="3" id="KW-1185">Reference proteome</keyword>
<dbReference type="PROSITE" id="PS50082">
    <property type="entry name" value="WD_REPEATS_2"/>
    <property type="match status" value="1"/>
</dbReference>
<dbReference type="Gene3D" id="2.130.10.10">
    <property type="entry name" value="YVTN repeat-like/Quinoprotein amine dehydrogenase"/>
    <property type="match status" value="2"/>
</dbReference>
<dbReference type="InterPro" id="IPR001680">
    <property type="entry name" value="WD40_rpt"/>
</dbReference>
<keyword evidence="1" id="KW-0853">WD repeat</keyword>
<proteinExistence type="predicted"/>
<dbReference type="SMART" id="SM00320">
    <property type="entry name" value="WD40"/>
    <property type="match status" value="4"/>
</dbReference>
<accession>K0T9V9</accession>
<evidence type="ECO:0000313" key="2">
    <source>
        <dbReference type="EMBL" id="EJK70171.1"/>
    </source>
</evidence>
<dbReference type="AlphaFoldDB" id="K0T9V9"/>
<dbReference type="InterPro" id="IPR015943">
    <property type="entry name" value="WD40/YVTN_repeat-like_dom_sf"/>
</dbReference>
<reference evidence="2 3" key="1">
    <citation type="journal article" date="2012" name="Genome Biol.">
        <title>Genome and low-iron response of an oceanic diatom adapted to chronic iron limitation.</title>
        <authorList>
            <person name="Lommer M."/>
            <person name="Specht M."/>
            <person name="Roy A.S."/>
            <person name="Kraemer L."/>
            <person name="Andreson R."/>
            <person name="Gutowska M.A."/>
            <person name="Wolf J."/>
            <person name="Bergner S.V."/>
            <person name="Schilhabel M.B."/>
            <person name="Klostermeier U.C."/>
            <person name="Beiko R.G."/>
            <person name="Rosenstiel P."/>
            <person name="Hippler M."/>
            <person name="Laroche J."/>
        </authorList>
    </citation>
    <scope>NUCLEOTIDE SEQUENCE [LARGE SCALE GENOMIC DNA]</scope>
    <source>
        <strain evidence="2 3">CCMP1005</strain>
    </source>
</reference>
<dbReference type="InterPro" id="IPR036322">
    <property type="entry name" value="WD40_repeat_dom_sf"/>
</dbReference>
<evidence type="ECO:0000256" key="1">
    <source>
        <dbReference type="PROSITE-ProRule" id="PRU00221"/>
    </source>
</evidence>
<dbReference type="SUPFAM" id="SSF50978">
    <property type="entry name" value="WD40 repeat-like"/>
    <property type="match status" value="1"/>
</dbReference>
<gene>
    <name evidence="2" type="ORF">THAOC_08494</name>
</gene>
<organism evidence="2 3">
    <name type="scientific">Thalassiosira oceanica</name>
    <name type="common">Marine diatom</name>
    <dbReference type="NCBI Taxonomy" id="159749"/>
    <lineage>
        <taxon>Eukaryota</taxon>
        <taxon>Sar</taxon>
        <taxon>Stramenopiles</taxon>
        <taxon>Ochrophyta</taxon>
        <taxon>Bacillariophyta</taxon>
        <taxon>Coscinodiscophyceae</taxon>
        <taxon>Thalassiosirophycidae</taxon>
        <taxon>Thalassiosirales</taxon>
        <taxon>Thalassiosiraceae</taxon>
        <taxon>Thalassiosira</taxon>
    </lineage>
</organism>
<dbReference type="Pfam" id="PF00400">
    <property type="entry name" value="WD40"/>
    <property type="match status" value="1"/>
</dbReference>
<evidence type="ECO:0000313" key="3">
    <source>
        <dbReference type="Proteomes" id="UP000266841"/>
    </source>
</evidence>
<dbReference type="PANTHER" id="PTHR19855:SF11">
    <property type="entry name" value="RIBOSOME BIOGENESIS PROTEIN WDR12"/>
    <property type="match status" value="1"/>
</dbReference>
<feature type="repeat" description="WD" evidence="1">
    <location>
        <begin position="451"/>
        <end position="494"/>
    </location>
</feature>
<comment type="caution">
    <text evidence="2">The sequence shown here is derived from an EMBL/GenBank/DDBJ whole genome shotgun (WGS) entry which is preliminary data.</text>
</comment>
<name>K0T9V9_THAOC</name>
<sequence>MATTSRAFVHHGLSRPHASNNLLLSKGGPANDGPVFYDDFGESELNSKSEREDRMLQLQMDKAATKVKEGEIAYESKIARNWRRGNWSVRGFALDYASQINVSAVAAPTSAAYTDATMAQDRALPDGRTVAVGRTDGSVFVVKVGDEYLTNFVENKRVEAEYFQYEEEDLRAPQPFEVLCDFQASEPSLGSINKILYIDDLESDSGNGVICTSAGISGQISVWSLPSTENIEDGAKQVATIGQVDSKQIISLALVTVSLNDDGVPKDLLVSVSCDGKISFFDIGGNFDEIASCKCVEDDKIICADVSTSNDGERGGDCNIIYLGTSSGNVVGFQIKSLLKFATSDVDSVFTFPTADMKFRAHGADTGKGDAVTAIKCGGIGTIPATANLQGRSNSDATTSSVTSKILFTGGEDGSIKQWEILGKETSNGDLRLEHWPRMKTQRMKRRAHMFLGHSGKVTCISQQSYFDNSKFISSGEDGTVFVWNAAKGEELFRMDGFCNISSLACLGREVLVTDGMDGHVCLHDFGVEEDAASRGYELEW</sequence>
<dbReference type="OrthoDB" id="496at2759"/>
<dbReference type="EMBL" id="AGNL01008949">
    <property type="protein sequence ID" value="EJK70171.1"/>
    <property type="molecule type" value="Genomic_DNA"/>
</dbReference>
<dbReference type="OMA" id="AVTAIKC"/>